<dbReference type="AlphaFoldDB" id="A0ABD5YUC0"/>
<evidence type="ECO:0000313" key="2">
    <source>
        <dbReference type="EMBL" id="MFC7192834.1"/>
    </source>
</evidence>
<dbReference type="Proteomes" id="UP001596417">
    <property type="component" value="Unassembled WGS sequence"/>
</dbReference>
<reference evidence="4" key="2">
    <citation type="journal article" date="2019" name="Int. J. Syst. Evol. Microbiol.">
        <title>The Global Catalogue of Microorganisms (GCM) 10K type strain sequencing project: providing services to taxonomists for standard genome sequencing and annotation.</title>
        <authorList>
            <consortium name="The Broad Institute Genomics Platform"/>
            <consortium name="The Broad Institute Genome Sequencing Center for Infectious Disease"/>
            <person name="Wu L."/>
            <person name="Ma J."/>
        </authorList>
    </citation>
    <scope>NUCLEOTIDE SEQUENCE [LARGE SCALE GENOMIC DNA]</scope>
    <source>
        <strain evidence="4">RDMS1</strain>
    </source>
</reference>
<keyword evidence="4" id="KW-1185">Reference proteome</keyword>
<dbReference type="GeneID" id="76202640"/>
<evidence type="ECO:0000313" key="4">
    <source>
        <dbReference type="Proteomes" id="UP001596417"/>
    </source>
</evidence>
<name>A0ABD5YUC0_9EURY</name>
<dbReference type="RefSeq" id="WP_264556812.1">
    <property type="nucleotide sequence ID" value="NZ_CP109982.1"/>
</dbReference>
<gene>
    <name evidence="2" type="ORF">ACFQL7_25515</name>
    <name evidence="3" type="ORF">ACFQL7_27260</name>
</gene>
<dbReference type="EMBL" id="JBHTAX010000006">
    <property type="protein sequence ID" value="MFC7192834.1"/>
    <property type="molecule type" value="Genomic_DNA"/>
</dbReference>
<organism evidence="2 4">
    <name type="scientific">Halocatena marina</name>
    <dbReference type="NCBI Taxonomy" id="2934937"/>
    <lineage>
        <taxon>Archaea</taxon>
        <taxon>Methanobacteriati</taxon>
        <taxon>Methanobacteriota</taxon>
        <taxon>Stenosarchaea group</taxon>
        <taxon>Halobacteria</taxon>
        <taxon>Halobacteriales</taxon>
        <taxon>Natronomonadaceae</taxon>
        <taxon>Halocatena</taxon>
    </lineage>
</organism>
<accession>A0ABD5YUC0</accession>
<reference evidence="2" key="1">
    <citation type="journal article" date="2014" name="Int. J. Syst. Evol. Microbiol.">
        <title>Complete genome sequence of Corynebacterium casei LMG S-19264T (=DSM 44701T), isolated from a smear-ripened cheese.</title>
        <authorList>
            <consortium name="US DOE Joint Genome Institute (JGI-PGF)"/>
            <person name="Walter F."/>
            <person name="Albersmeier A."/>
            <person name="Kalinowski J."/>
            <person name="Ruckert C."/>
        </authorList>
    </citation>
    <scope>NUCLEOTIDE SEQUENCE [LARGE SCALE GENOMIC DNA]</scope>
    <source>
        <strain evidence="2">NBRC 107106</strain>
    </source>
</reference>
<protein>
    <submittedName>
        <fullName evidence="2">Uncharacterized protein</fullName>
    </submittedName>
</protein>
<sequence>MSRTRPDDDECECKHTPMGMPCPNCTDADFDTPKNGVVQNGRLK</sequence>
<feature type="region of interest" description="Disordered" evidence="1">
    <location>
        <begin position="23"/>
        <end position="44"/>
    </location>
</feature>
<evidence type="ECO:0000313" key="3">
    <source>
        <dbReference type="EMBL" id="MFC7193111.1"/>
    </source>
</evidence>
<evidence type="ECO:0000256" key="1">
    <source>
        <dbReference type="SAM" id="MobiDB-lite"/>
    </source>
</evidence>
<reference evidence="2" key="3">
    <citation type="submission" date="2024-09" db="EMBL/GenBank/DDBJ databases">
        <authorList>
            <person name="Sun Q."/>
        </authorList>
    </citation>
    <scope>NUCLEOTIDE SEQUENCE</scope>
    <source>
        <strain evidence="2">NBRC 107106</strain>
    </source>
</reference>
<comment type="caution">
    <text evidence="2">The sequence shown here is derived from an EMBL/GenBank/DDBJ whole genome shotgun (WGS) entry which is preliminary data.</text>
</comment>
<dbReference type="EMBL" id="JBHTAX010000006">
    <property type="protein sequence ID" value="MFC7193111.1"/>
    <property type="molecule type" value="Genomic_DNA"/>
</dbReference>
<proteinExistence type="predicted"/>